<proteinExistence type="predicted"/>
<dbReference type="SFLD" id="SFLDS00029">
    <property type="entry name" value="Radical_SAM"/>
    <property type="match status" value="1"/>
</dbReference>
<dbReference type="AlphaFoldDB" id="A0A1I4JJ22"/>
<accession>A0A1I4JJ22</accession>
<keyword evidence="2" id="KW-0479">Metal-binding</keyword>
<dbReference type="PROSITE" id="PS51918">
    <property type="entry name" value="RADICAL_SAM"/>
    <property type="match status" value="1"/>
</dbReference>
<dbReference type="GO" id="GO:0046872">
    <property type="term" value="F:metal ion binding"/>
    <property type="evidence" value="ECO:0007669"/>
    <property type="project" value="UniProtKB-KW"/>
</dbReference>
<dbReference type="SFLD" id="SFLDG01386">
    <property type="entry name" value="main_SPASM_domain-containing"/>
    <property type="match status" value="1"/>
</dbReference>
<dbReference type="Pfam" id="PF04055">
    <property type="entry name" value="Radical_SAM"/>
    <property type="match status" value="1"/>
</dbReference>
<dbReference type="InterPro" id="IPR023885">
    <property type="entry name" value="4Fe4S-binding_SPASM_dom"/>
</dbReference>
<evidence type="ECO:0000256" key="4">
    <source>
        <dbReference type="ARBA" id="ARBA00023014"/>
    </source>
</evidence>
<keyword evidence="1" id="KW-0949">S-adenosyl-L-methionine</keyword>
<dbReference type="InterPro" id="IPR007197">
    <property type="entry name" value="rSAM"/>
</dbReference>
<sequence length="410" mass="46089">MYYNLQKHCKLVKGATRAAIYDFKTGKVHSINQSAAGLLSACQNNALEDLWDMSSSESTQYMTFLNKLEQKDLGFFDETSSASLPERSLPDSPVKLEFLWLELTAACNSKCLHCYSESGPSRKELDLVPHHRWLSLIEEAKAAGATDIQFIGGEPLLYPKWRDLVIKAYEIGYDYIEIFTNATLVDDDCIDFFKQYNVSIATTIYANNASVHDSVTLHPNSFTKTMNAIKKLLEAKIPLRIASIIMKANEHEVPNILKLYEELGMPDAYPDVIRPTGRGDDQHLLPTTYTKPPIKPPFYTDETSFMASQTYCQCLAGKLAITSTGDIIPCIFARNQVCGNILTHSLAEVLTDSPLQQCWHTNKNQIEKCKDCEYRYACTDCRPLAQGNDPNKSWLAPPAACSYNPYTGEW</sequence>
<dbReference type="EMBL" id="FOTS01000012">
    <property type="protein sequence ID" value="SFL66193.1"/>
    <property type="molecule type" value="Genomic_DNA"/>
</dbReference>
<evidence type="ECO:0000256" key="1">
    <source>
        <dbReference type="ARBA" id="ARBA00022691"/>
    </source>
</evidence>
<keyword evidence="7" id="KW-1185">Reference proteome</keyword>
<dbReference type="GO" id="GO:0051536">
    <property type="term" value="F:iron-sulfur cluster binding"/>
    <property type="evidence" value="ECO:0007669"/>
    <property type="project" value="UniProtKB-KW"/>
</dbReference>
<dbReference type="InterPro" id="IPR013785">
    <property type="entry name" value="Aldolase_TIM"/>
</dbReference>
<dbReference type="Proteomes" id="UP000199520">
    <property type="component" value="Unassembled WGS sequence"/>
</dbReference>
<dbReference type="Gene3D" id="3.20.20.70">
    <property type="entry name" value="Aldolase class I"/>
    <property type="match status" value="1"/>
</dbReference>
<dbReference type="OrthoDB" id="9810775at2"/>
<evidence type="ECO:0000259" key="5">
    <source>
        <dbReference type="PROSITE" id="PS51918"/>
    </source>
</evidence>
<dbReference type="Pfam" id="PF13186">
    <property type="entry name" value="SPASM"/>
    <property type="match status" value="1"/>
</dbReference>
<reference evidence="7" key="1">
    <citation type="submission" date="2016-10" db="EMBL/GenBank/DDBJ databases">
        <authorList>
            <person name="Varghese N."/>
            <person name="Submissions S."/>
        </authorList>
    </citation>
    <scope>NUCLEOTIDE SEQUENCE [LARGE SCALE GENOMIC DNA]</scope>
    <source>
        <strain evidence="7">DSM 13327</strain>
    </source>
</reference>
<name>A0A1I4JJ22_9FIRM</name>
<dbReference type="RefSeq" id="WP_090935276.1">
    <property type="nucleotide sequence ID" value="NZ_FOTS01000012.1"/>
</dbReference>
<evidence type="ECO:0000256" key="3">
    <source>
        <dbReference type="ARBA" id="ARBA00023004"/>
    </source>
</evidence>
<gene>
    <name evidence="6" type="ORF">SAMN04490355_1012105</name>
</gene>
<dbReference type="PANTHER" id="PTHR11228">
    <property type="entry name" value="RADICAL SAM DOMAIN PROTEIN"/>
    <property type="match status" value="1"/>
</dbReference>
<dbReference type="SFLD" id="SFLDG01067">
    <property type="entry name" value="SPASM/twitch_domain_containing"/>
    <property type="match status" value="1"/>
</dbReference>
<evidence type="ECO:0000313" key="7">
    <source>
        <dbReference type="Proteomes" id="UP000199520"/>
    </source>
</evidence>
<organism evidence="6 7">
    <name type="scientific">Pelosinus propionicus DSM 13327</name>
    <dbReference type="NCBI Taxonomy" id="1123291"/>
    <lineage>
        <taxon>Bacteria</taxon>
        <taxon>Bacillati</taxon>
        <taxon>Bacillota</taxon>
        <taxon>Negativicutes</taxon>
        <taxon>Selenomonadales</taxon>
        <taxon>Sporomusaceae</taxon>
        <taxon>Pelosinus</taxon>
    </lineage>
</organism>
<dbReference type="CDD" id="cd01335">
    <property type="entry name" value="Radical_SAM"/>
    <property type="match status" value="1"/>
</dbReference>
<dbReference type="SFLD" id="SFLDF00365">
    <property type="entry name" value="thuricin_CD_(TrnCD-like)"/>
    <property type="match status" value="1"/>
</dbReference>
<keyword evidence="3" id="KW-0408">Iron</keyword>
<feature type="domain" description="Radical SAM core" evidence="5">
    <location>
        <begin position="93"/>
        <end position="318"/>
    </location>
</feature>
<evidence type="ECO:0000313" key="6">
    <source>
        <dbReference type="EMBL" id="SFL66193.1"/>
    </source>
</evidence>
<evidence type="ECO:0000256" key="2">
    <source>
        <dbReference type="ARBA" id="ARBA00022723"/>
    </source>
</evidence>
<keyword evidence="4" id="KW-0411">Iron-sulfur</keyword>
<dbReference type="SFLD" id="SFLDG01216">
    <property type="entry name" value="thioether_bond_formation_requi"/>
    <property type="match status" value="1"/>
</dbReference>
<dbReference type="STRING" id="1123291.SAMN04490355_1012105"/>
<dbReference type="NCBIfam" id="TIGR04085">
    <property type="entry name" value="rSAM_more_4Fe4S"/>
    <property type="match status" value="1"/>
</dbReference>
<dbReference type="PANTHER" id="PTHR11228:SF7">
    <property type="entry name" value="PQQA PEPTIDE CYCLASE"/>
    <property type="match status" value="1"/>
</dbReference>
<protein>
    <submittedName>
        <fullName evidence="6">Radical SAM additional 4Fe4S-binding SPASM domain-containing protein</fullName>
    </submittedName>
</protein>
<dbReference type="GO" id="GO:0003824">
    <property type="term" value="F:catalytic activity"/>
    <property type="evidence" value="ECO:0007669"/>
    <property type="project" value="InterPro"/>
</dbReference>
<dbReference type="SUPFAM" id="SSF102114">
    <property type="entry name" value="Radical SAM enzymes"/>
    <property type="match status" value="1"/>
</dbReference>
<dbReference type="InterPro" id="IPR058240">
    <property type="entry name" value="rSAM_sf"/>
</dbReference>
<dbReference type="InterPro" id="IPR050377">
    <property type="entry name" value="Radical_SAM_PqqE_MftC-like"/>
</dbReference>